<gene>
    <name evidence="1" type="ORF">LQ564_08870</name>
</gene>
<evidence type="ECO:0000313" key="1">
    <source>
        <dbReference type="EMBL" id="MCD2516421.1"/>
    </source>
</evidence>
<dbReference type="Proteomes" id="UP001179361">
    <property type="component" value="Unassembled WGS sequence"/>
</dbReference>
<evidence type="ECO:0008006" key="3">
    <source>
        <dbReference type="Google" id="ProtNLM"/>
    </source>
</evidence>
<accession>A0ABS8Q633</accession>
<keyword evidence="2" id="KW-1185">Reference proteome</keyword>
<evidence type="ECO:0000313" key="2">
    <source>
        <dbReference type="Proteomes" id="UP001179361"/>
    </source>
</evidence>
<proteinExistence type="predicted"/>
<comment type="caution">
    <text evidence="1">The sequence shown here is derived from an EMBL/GenBank/DDBJ whole genome shotgun (WGS) entry which is preliminary data.</text>
</comment>
<protein>
    <recommendedName>
        <fullName evidence="3">DUF2285 domain-containing protein</fullName>
    </recommendedName>
</protein>
<dbReference type="RefSeq" id="WP_231057739.1">
    <property type="nucleotide sequence ID" value="NZ_JAJNOC010000002.1"/>
</dbReference>
<sequence length="190" mass="20941">MNIVCIAWGSLLWKPGPLKLASGWHPGGPRLPLEFVRDSDDSAEVALVLCEGARPQATYWAYLATQDLDEARAMVGAREKITPARPDWIGSIPGKEGAEEDPRIAAWLRAKRIDAAVWTALPAKSNDTPSRVPSAREVIAILDAMPPEQRAEAERYVRCTPAHIDTAYRRAIEAALGWRAARDAHVTRTR</sequence>
<dbReference type="EMBL" id="JAJNOC010000002">
    <property type="protein sequence ID" value="MCD2516421.1"/>
    <property type="molecule type" value="Genomic_DNA"/>
</dbReference>
<reference evidence="1" key="1">
    <citation type="submission" date="2021-11" db="EMBL/GenBank/DDBJ databases">
        <title>The complete genome of Massilia sp sp. G4R7.</title>
        <authorList>
            <person name="Liu L."/>
            <person name="Yue J."/>
            <person name="Yuan J."/>
            <person name="Yang F."/>
            <person name="Li L."/>
        </authorList>
    </citation>
    <scope>NUCLEOTIDE SEQUENCE</scope>
    <source>
        <strain evidence="1">G4R7</strain>
    </source>
</reference>
<name>A0ABS8Q633_9BURK</name>
<organism evidence="1 2">
    <name type="scientific">Massilia phyllostachyos</name>
    <dbReference type="NCBI Taxonomy" id="2898585"/>
    <lineage>
        <taxon>Bacteria</taxon>
        <taxon>Pseudomonadati</taxon>
        <taxon>Pseudomonadota</taxon>
        <taxon>Betaproteobacteria</taxon>
        <taxon>Burkholderiales</taxon>
        <taxon>Oxalobacteraceae</taxon>
        <taxon>Telluria group</taxon>
        <taxon>Massilia</taxon>
    </lineage>
</organism>